<evidence type="ECO:0000313" key="1">
    <source>
        <dbReference type="EMBL" id="GIF54050.1"/>
    </source>
</evidence>
<evidence type="ECO:0000313" key="2">
    <source>
        <dbReference type="Proteomes" id="UP000624325"/>
    </source>
</evidence>
<comment type="caution">
    <text evidence="1">The sequence shown here is derived from an EMBL/GenBank/DDBJ whole genome shotgun (WGS) entry which is preliminary data.</text>
</comment>
<dbReference type="EMBL" id="BONC01000001">
    <property type="protein sequence ID" value="GIF54050.1"/>
    <property type="molecule type" value="Genomic_DNA"/>
</dbReference>
<reference evidence="1 2" key="1">
    <citation type="submission" date="2021-01" db="EMBL/GenBank/DDBJ databases">
        <title>Whole genome shotgun sequence of Asanoa iriomotensis NBRC 100142.</title>
        <authorList>
            <person name="Komaki H."/>
            <person name="Tamura T."/>
        </authorList>
    </citation>
    <scope>NUCLEOTIDE SEQUENCE [LARGE SCALE GENOMIC DNA]</scope>
    <source>
        <strain evidence="1 2">NBRC 100142</strain>
    </source>
</reference>
<dbReference type="RefSeq" id="WP_203699771.1">
    <property type="nucleotide sequence ID" value="NZ_BAAALU010000017.1"/>
</dbReference>
<dbReference type="Proteomes" id="UP000624325">
    <property type="component" value="Unassembled WGS sequence"/>
</dbReference>
<keyword evidence="2" id="KW-1185">Reference proteome</keyword>
<protein>
    <submittedName>
        <fullName evidence="1">Uncharacterized protein</fullName>
    </submittedName>
</protein>
<proteinExistence type="predicted"/>
<organism evidence="1 2">
    <name type="scientific">Asanoa iriomotensis</name>
    <dbReference type="NCBI Taxonomy" id="234613"/>
    <lineage>
        <taxon>Bacteria</taxon>
        <taxon>Bacillati</taxon>
        <taxon>Actinomycetota</taxon>
        <taxon>Actinomycetes</taxon>
        <taxon>Micromonosporales</taxon>
        <taxon>Micromonosporaceae</taxon>
        <taxon>Asanoa</taxon>
    </lineage>
</organism>
<accession>A0ABQ4BU46</accession>
<name>A0ABQ4BU46_9ACTN</name>
<sequence length="125" mass="14035">MPDDLQEFARQLMSAVRDEAIRSCDGFLATDPRTPVGRRWANATDAAGRDAIRMAVPDIVDEVIFHFLNRGLDQGLMPLTFRTPDGSVVDLVEVGDGELGGWFLTDWRRRYSDERFSDDFGPTPS</sequence>
<gene>
    <name evidence="1" type="ORF">Air01nite_01450</name>
</gene>